<name>A0A0G1DLK7_9BACT</name>
<evidence type="ECO:0000256" key="4">
    <source>
        <dbReference type="ARBA" id="ARBA00023136"/>
    </source>
</evidence>
<protein>
    <recommendedName>
        <fullName evidence="8">Energy-coupling factor transporter transmembrane protein EcfT</fullName>
    </recommendedName>
</protein>
<organism evidence="6 7">
    <name type="scientific">Candidatus Gottesmanbacteria bacterium GW2011_GWA2_43_14</name>
    <dbReference type="NCBI Taxonomy" id="1618443"/>
    <lineage>
        <taxon>Bacteria</taxon>
        <taxon>Candidatus Gottesmaniibacteriota</taxon>
    </lineage>
</organism>
<evidence type="ECO:0000313" key="7">
    <source>
        <dbReference type="Proteomes" id="UP000034894"/>
    </source>
</evidence>
<evidence type="ECO:0000256" key="2">
    <source>
        <dbReference type="ARBA" id="ARBA00022692"/>
    </source>
</evidence>
<feature type="transmembrane region" description="Helical" evidence="5">
    <location>
        <begin position="7"/>
        <end position="40"/>
    </location>
</feature>
<dbReference type="Pfam" id="PF02361">
    <property type="entry name" value="CbiQ"/>
    <property type="match status" value="1"/>
</dbReference>
<keyword evidence="3 5" id="KW-1133">Transmembrane helix</keyword>
<dbReference type="CDD" id="cd16914">
    <property type="entry name" value="EcfT"/>
    <property type="match status" value="1"/>
</dbReference>
<comment type="subcellular location">
    <subcellularLocation>
        <location evidence="1">Membrane</location>
        <topology evidence="1">Multi-pass membrane protein</topology>
    </subcellularLocation>
</comment>
<evidence type="ECO:0000256" key="1">
    <source>
        <dbReference type="ARBA" id="ARBA00004141"/>
    </source>
</evidence>
<reference evidence="6 7" key="1">
    <citation type="journal article" date="2015" name="Nature">
        <title>rRNA introns, odd ribosomes, and small enigmatic genomes across a large radiation of phyla.</title>
        <authorList>
            <person name="Brown C.T."/>
            <person name="Hug L.A."/>
            <person name="Thomas B.C."/>
            <person name="Sharon I."/>
            <person name="Castelle C.J."/>
            <person name="Singh A."/>
            <person name="Wilkins M.J."/>
            <person name="Williams K.H."/>
            <person name="Banfield J.F."/>
        </authorList>
    </citation>
    <scope>NUCLEOTIDE SEQUENCE [LARGE SCALE GENOMIC DNA]</scope>
</reference>
<gene>
    <name evidence="6" type="ORF">UV73_C0001G0060</name>
</gene>
<feature type="transmembrane region" description="Helical" evidence="5">
    <location>
        <begin position="76"/>
        <end position="96"/>
    </location>
</feature>
<dbReference type="EMBL" id="LCFP01000001">
    <property type="protein sequence ID" value="KKS98539.1"/>
    <property type="molecule type" value="Genomic_DNA"/>
</dbReference>
<evidence type="ECO:0008006" key="8">
    <source>
        <dbReference type="Google" id="ProtNLM"/>
    </source>
</evidence>
<evidence type="ECO:0000313" key="6">
    <source>
        <dbReference type="EMBL" id="KKS98539.1"/>
    </source>
</evidence>
<dbReference type="GO" id="GO:0005886">
    <property type="term" value="C:plasma membrane"/>
    <property type="evidence" value="ECO:0007669"/>
    <property type="project" value="UniProtKB-ARBA"/>
</dbReference>
<dbReference type="InterPro" id="IPR003339">
    <property type="entry name" value="ABC/ECF_trnsptr_transmembrane"/>
</dbReference>
<dbReference type="AlphaFoldDB" id="A0A0G1DLK7"/>
<keyword evidence="4 5" id="KW-0472">Membrane</keyword>
<evidence type="ECO:0000256" key="5">
    <source>
        <dbReference type="SAM" id="Phobius"/>
    </source>
</evidence>
<dbReference type="STRING" id="1618443.UV73_C0001G0060"/>
<keyword evidence="2 5" id="KW-0812">Transmembrane</keyword>
<dbReference type="Proteomes" id="UP000034894">
    <property type="component" value="Unassembled WGS sequence"/>
</dbReference>
<evidence type="ECO:0000256" key="3">
    <source>
        <dbReference type="ARBA" id="ARBA00022989"/>
    </source>
</evidence>
<proteinExistence type="predicted"/>
<accession>A0A0G1DLK7</accession>
<sequence>MIRIRIFLLLAVTTVLLIVRQPALIFTFLLLITFFSFLTVPYHKFMARLKPLLFISFFIIIFQLIFNLSVSPLDRFLLGINAVAKILAISLSVFYFTTTTSLGEIIGALSFLPSSARLALTVTFSLIPAVIEEGRQISIVQSSRGLKKSIRNPLAAVIPVIIPLIHRVLSRAEKISLALYTKGYGK</sequence>
<comment type="caution">
    <text evidence="6">The sequence shown here is derived from an EMBL/GenBank/DDBJ whole genome shotgun (WGS) entry which is preliminary data.</text>
</comment>
<feature type="transmembrane region" description="Helical" evidence="5">
    <location>
        <begin position="52"/>
        <end position="69"/>
    </location>
</feature>